<evidence type="ECO:0000256" key="9">
    <source>
        <dbReference type="ARBA" id="ARBA00022692"/>
    </source>
</evidence>
<dbReference type="HOGENOM" id="CLU_2046869_0_0_0"/>
<organism evidence="16 17">
    <name type="scientific">Mariprofundus ferrooxydans PV-1</name>
    <dbReference type="NCBI Taxonomy" id="314345"/>
    <lineage>
        <taxon>Bacteria</taxon>
        <taxon>Pseudomonadati</taxon>
        <taxon>Pseudomonadota</taxon>
        <taxon>Candidatius Mariprofundia</taxon>
        <taxon>Mariprofundales</taxon>
        <taxon>Mariprofundaceae</taxon>
        <taxon>Mariprofundus</taxon>
    </lineage>
</organism>
<dbReference type="GO" id="GO:0016020">
    <property type="term" value="C:membrane"/>
    <property type="evidence" value="ECO:0007669"/>
    <property type="project" value="UniProtKB-SubCell"/>
</dbReference>
<keyword evidence="11" id="KW-0249">Electron transport</keyword>
<keyword evidence="8" id="KW-0349">Heme</keyword>
<feature type="transmembrane region" description="Helical" evidence="15">
    <location>
        <begin position="21"/>
        <end position="42"/>
    </location>
</feature>
<keyword evidence="12 15" id="KW-1133">Transmembrane helix</keyword>
<dbReference type="Gene3D" id="1.20.1300.10">
    <property type="entry name" value="Fumarate reductase/succinate dehydrogenase, transmembrane subunit"/>
    <property type="match status" value="1"/>
</dbReference>
<keyword evidence="13" id="KW-0408">Iron</keyword>
<reference evidence="16 17" key="1">
    <citation type="submission" date="2006-09" db="EMBL/GenBank/DDBJ databases">
        <authorList>
            <person name="Emerson D."/>
            <person name="Ferriera S."/>
            <person name="Johnson J."/>
            <person name="Kravitz S."/>
            <person name="Halpern A."/>
            <person name="Remington K."/>
            <person name="Beeson K."/>
            <person name="Tran B."/>
            <person name="Rogers Y.-H."/>
            <person name="Friedman R."/>
            <person name="Venter J.C."/>
        </authorList>
    </citation>
    <scope>NUCLEOTIDE SEQUENCE [LARGE SCALE GENOMIC DNA]</scope>
    <source>
        <strain evidence="16 17">PV-1</strain>
    </source>
</reference>
<feature type="transmembrane region" description="Helical" evidence="15">
    <location>
        <begin position="62"/>
        <end position="82"/>
    </location>
</feature>
<dbReference type="RefSeq" id="WP_009851093.1">
    <property type="nucleotide sequence ID" value="NZ_DS022295.1"/>
</dbReference>
<evidence type="ECO:0000256" key="4">
    <source>
        <dbReference type="ARBA" id="ARBA00005163"/>
    </source>
</evidence>
<comment type="subcellular location">
    <subcellularLocation>
        <location evidence="3">Membrane</location>
        <topology evidence="3">Multi-pass membrane protein</topology>
    </subcellularLocation>
</comment>
<sequence>MRLVKEPGSARSGFRDWYLQRLSAVVLAVLLPLPFVVLILVYAGVVDQFGLLDIVDHFVSRLLHTILIFALIIHAYMGLKVMIEDYVPAIGWRVSLIGGMLVMMSGFGIWWMAIIWAWGG</sequence>
<dbReference type="FunCoup" id="Q0F3J4">
    <property type="interactions" value="100"/>
</dbReference>
<dbReference type="GO" id="GO:0006099">
    <property type="term" value="P:tricarboxylic acid cycle"/>
    <property type="evidence" value="ECO:0007669"/>
    <property type="project" value="UniProtKB-UniPathway"/>
</dbReference>
<dbReference type="InterPro" id="IPR014312">
    <property type="entry name" value="Succ_DH_anchor"/>
</dbReference>
<keyword evidence="9 15" id="KW-0812">Transmembrane</keyword>
<keyword evidence="17" id="KW-1185">Reference proteome</keyword>
<dbReference type="AlphaFoldDB" id="Q0F3J4"/>
<accession>Q0F3J4</accession>
<dbReference type="OrthoDB" id="1492469at2"/>
<comment type="function">
    <text evidence="2">Membrane-anchoring subunit of succinate dehydrogenase (SDH).</text>
</comment>
<dbReference type="STRING" id="314344.AL013_04085"/>
<evidence type="ECO:0000313" key="16">
    <source>
        <dbReference type="EMBL" id="EAU55947.1"/>
    </source>
</evidence>
<dbReference type="GO" id="GO:0046872">
    <property type="term" value="F:metal ion binding"/>
    <property type="evidence" value="ECO:0007669"/>
    <property type="project" value="UniProtKB-KW"/>
</dbReference>
<feature type="transmembrane region" description="Helical" evidence="15">
    <location>
        <begin position="94"/>
        <end position="118"/>
    </location>
</feature>
<dbReference type="UniPathway" id="UPA00223"/>
<comment type="pathway">
    <text evidence="4">Carbohydrate metabolism; tricarboxylic acid cycle.</text>
</comment>
<dbReference type="NCBIfam" id="TIGR02968">
    <property type="entry name" value="succ_dehyd_anc"/>
    <property type="match status" value="1"/>
</dbReference>
<protein>
    <recommendedName>
        <fullName evidence="5">Succinate dehydrogenase hydrophobic membrane anchor subunit</fullName>
    </recommendedName>
</protein>
<evidence type="ECO:0000256" key="6">
    <source>
        <dbReference type="ARBA" id="ARBA00022448"/>
    </source>
</evidence>
<evidence type="ECO:0000256" key="15">
    <source>
        <dbReference type="SAM" id="Phobius"/>
    </source>
</evidence>
<evidence type="ECO:0000256" key="8">
    <source>
        <dbReference type="ARBA" id="ARBA00022617"/>
    </source>
</evidence>
<evidence type="ECO:0000256" key="3">
    <source>
        <dbReference type="ARBA" id="ARBA00004141"/>
    </source>
</evidence>
<evidence type="ECO:0000256" key="5">
    <source>
        <dbReference type="ARBA" id="ARBA00019425"/>
    </source>
</evidence>
<comment type="cofactor">
    <cofactor evidence="1">
        <name>heme</name>
        <dbReference type="ChEBI" id="CHEBI:30413"/>
    </cofactor>
</comment>
<dbReference type="Proteomes" id="UP000005297">
    <property type="component" value="Unassembled WGS sequence"/>
</dbReference>
<dbReference type="Pfam" id="PF01127">
    <property type="entry name" value="Sdh_cyt"/>
    <property type="match status" value="1"/>
</dbReference>
<evidence type="ECO:0000256" key="10">
    <source>
        <dbReference type="ARBA" id="ARBA00022723"/>
    </source>
</evidence>
<name>Q0F3J4_9PROT</name>
<dbReference type="GO" id="GO:0020037">
    <property type="term" value="F:heme binding"/>
    <property type="evidence" value="ECO:0007669"/>
    <property type="project" value="InterPro"/>
</dbReference>
<keyword evidence="10" id="KW-0479">Metal-binding</keyword>
<gene>
    <name evidence="16" type="ORF">SPV1_03983</name>
</gene>
<proteinExistence type="predicted"/>
<comment type="caution">
    <text evidence="16">The sequence shown here is derived from an EMBL/GenBank/DDBJ whole genome shotgun (WGS) entry which is preliminary data.</text>
</comment>
<keyword evidence="6" id="KW-0813">Transport</keyword>
<evidence type="ECO:0000256" key="12">
    <source>
        <dbReference type="ARBA" id="ARBA00022989"/>
    </source>
</evidence>
<evidence type="ECO:0000256" key="1">
    <source>
        <dbReference type="ARBA" id="ARBA00001971"/>
    </source>
</evidence>
<dbReference type="SUPFAM" id="SSF81343">
    <property type="entry name" value="Fumarate reductase respiratory complex transmembrane subunits"/>
    <property type="match status" value="1"/>
</dbReference>
<evidence type="ECO:0000256" key="7">
    <source>
        <dbReference type="ARBA" id="ARBA00022532"/>
    </source>
</evidence>
<keyword evidence="14 15" id="KW-0472">Membrane</keyword>
<evidence type="ECO:0000256" key="11">
    <source>
        <dbReference type="ARBA" id="ARBA00022982"/>
    </source>
</evidence>
<evidence type="ECO:0000256" key="13">
    <source>
        <dbReference type="ARBA" id="ARBA00023004"/>
    </source>
</evidence>
<dbReference type="EMBL" id="AATS01000001">
    <property type="protein sequence ID" value="EAU55947.1"/>
    <property type="molecule type" value="Genomic_DNA"/>
</dbReference>
<evidence type="ECO:0000256" key="14">
    <source>
        <dbReference type="ARBA" id="ARBA00023136"/>
    </source>
</evidence>
<keyword evidence="7" id="KW-0816">Tricarboxylic acid cycle</keyword>
<evidence type="ECO:0000256" key="2">
    <source>
        <dbReference type="ARBA" id="ARBA00004050"/>
    </source>
</evidence>
<dbReference type="InterPro" id="IPR000701">
    <property type="entry name" value="SuccDH_FuR_B_TM-su"/>
</dbReference>
<evidence type="ECO:0000313" key="17">
    <source>
        <dbReference type="Proteomes" id="UP000005297"/>
    </source>
</evidence>
<dbReference type="InterPro" id="IPR034804">
    <property type="entry name" value="SQR/QFR_C/D"/>
</dbReference>
<dbReference type="InParanoid" id="Q0F3J4"/>